<dbReference type="EMBL" id="RBAH01000002">
    <property type="protein sequence ID" value="RKN86249.1"/>
    <property type="molecule type" value="Genomic_DNA"/>
</dbReference>
<dbReference type="GO" id="GO:0046872">
    <property type="term" value="F:metal ion binding"/>
    <property type="evidence" value="ECO:0007669"/>
    <property type="project" value="UniProtKB-KW"/>
</dbReference>
<evidence type="ECO:0000256" key="3">
    <source>
        <dbReference type="PIRSR" id="PIRSR607837-1"/>
    </source>
</evidence>
<dbReference type="InterPro" id="IPR034660">
    <property type="entry name" value="DinB/YfiT-like"/>
</dbReference>
<sequence length="161" mass="18182">MSTIQDLLEELRRETLSTRRVLERIPEASLTWRPHAKSMSLGQLALHTASLPGMLSVLLHAPAQEVPTVPLPEAVSVSEILTMLEQQVAAAEEIVSSWDEESLRETFRWTLQGAVLIETPRFEQVRSVLLNHWYHHRGQLTVYLRLLDVPVPGIYGPSADE</sequence>
<evidence type="ECO:0000313" key="5">
    <source>
        <dbReference type="Proteomes" id="UP000282311"/>
    </source>
</evidence>
<reference evidence="4 5" key="1">
    <citation type="journal article" date="2007" name="Int. J. Syst. Evol. Microbiol.">
        <title>Paenibacillus ginsengarvi sp. nov., isolated from soil from ginseng cultivation.</title>
        <authorList>
            <person name="Yoon M.H."/>
            <person name="Ten L.N."/>
            <person name="Im W.T."/>
        </authorList>
    </citation>
    <scope>NUCLEOTIDE SEQUENCE [LARGE SCALE GENOMIC DNA]</scope>
    <source>
        <strain evidence="4 5">KCTC 13059</strain>
    </source>
</reference>
<keyword evidence="5" id="KW-1185">Reference proteome</keyword>
<dbReference type="RefSeq" id="WP_120745940.1">
    <property type="nucleotide sequence ID" value="NZ_RBAH01000002.1"/>
</dbReference>
<feature type="binding site" evidence="3">
    <location>
        <position position="136"/>
    </location>
    <ligand>
        <name>a divalent metal cation</name>
        <dbReference type="ChEBI" id="CHEBI:60240"/>
    </ligand>
</feature>
<gene>
    <name evidence="4" type="ORF">D7M11_04355</name>
</gene>
<dbReference type="OrthoDB" id="119432at2"/>
<dbReference type="Proteomes" id="UP000282311">
    <property type="component" value="Unassembled WGS sequence"/>
</dbReference>
<dbReference type="Pfam" id="PF05163">
    <property type="entry name" value="DinB"/>
    <property type="match status" value="1"/>
</dbReference>
<comment type="similarity">
    <text evidence="1">Belongs to the DinB family.</text>
</comment>
<keyword evidence="2 3" id="KW-0479">Metal-binding</keyword>
<feature type="binding site" evidence="3">
    <location>
        <position position="47"/>
    </location>
    <ligand>
        <name>a divalent metal cation</name>
        <dbReference type="ChEBI" id="CHEBI:60240"/>
    </ligand>
</feature>
<evidence type="ECO:0000256" key="2">
    <source>
        <dbReference type="ARBA" id="ARBA00022723"/>
    </source>
</evidence>
<comment type="caution">
    <text evidence="4">The sequence shown here is derived from an EMBL/GenBank/DDBJ whole genome shotgun (WGS) entry which is preliminary data.</text>
</comment>
<dbReference type="SUPFAM" id="SSF109854">
    <property type="entry name" value="DinB/YfiT-like putative metalloenzymes"/>
    <property type="match status" value="1"/>
</dbReference>
<evidence type="ECO:0000313" key="4">
    <source>
        <dbReference type="EMBL" id="RKN86249.1"/>
    </source>
</evidence>
<protein>
    <submittedName>
        <fullName evidence="4">Damage-inducible protein DinB</fullName>
    </submittedName>
</protein>
<accession>A0A3B0CSE4</accession>
<dbReference type="AlphaFoldDB" id="A0A3B0CSE4"/>
<dbReference type="InterPro" id="IPR007837">
    <property type="entry name" value="DinB"/>
</dbReference>
<organism evidence="4 5">
    <name type="scientific">Paenibacillus ginsengarvi</name>
    <dbReference type="NCBI Taxonomy" id="400777"/>
    <lineage>
        <taxon>Bacteria</taxon>
        <taxon>Bacillati</taxon>
        <taxon>Bacillota</taxon>
        <taxon>Bacilli</taxon>
        <taxon>Bacillales</taxon>
        <taxon>Paenibacillaceae</taxon>
        <taxon>Paenibacillus</taxon>
    </lineage>
</organism>
<feature type="binding site" evidence="3">
    <location>
        <position position="132"/>
    </location>
    <ligand>
        <name>a divalent metal cation</name>
        <dbReference type="ChEBI" id="CHEBI:60240"/>
    </ligand>
</feature>
<proteinExistence type="inferred from homology"/>
<dbReference type="Gene3D" id="1.20.120.450">
    <property type="entry name" value="dinb family like domain"/>
    <property type="match status" value="1"/>
</dbReference>
<name>A0A3B0CSE4_9BACL</name>
<evidence type="ECO:0000256" key="1">
    <source>
        <dbReference type="ARBA" id="ARBA00008635"/>
    </source>
</evidence>